<evidence type="ECO:0000256" key="1">
    <source>
        <dbReference type="SAM" id="MobiDB-lite"/>
    </source>
</evidence>
<feature type="non-terminal residue" evidence="2">
    <location>
        <position position="1"/>
    </location>
</feature>
<feature type="region of interest" description="Disordered" evidence="1">
    <location>
        <begin position="1"/>
        <end position="24"/>
    </location>
</feature>
<proteinExistence type="predicted"/>
<feature type="region of interest" description="Disordered" evidence="1">
    <location>
        <begin position="60"/>
        <end position="112"/>
    </location>
</feature>
<sequence length="112" mass="12080">KYDIPSLEPEDVDEPPSRSNAFRVPVGQFQPGPVVVYQQPDVVLDLVAVVVVDALKAKVSTTSCGEGGENGGEEEEGSFEDEEGGETGINKKDPLEDLDLDDLEKLEKGKYS</sequence>
<keyword evidence="3" id="KW-1185">Reference proteome</keyword>
<reference evidence="2 3" key="1">
    <citation type="submission" date="2018-11" db="EMBL/GenBank/DDBJ databases">
        <authorList>
            <consortium name="Pathogen Informatics"/>
        </authorList>
    </citation>
    <scope>NUCLEOTIDE SEQUENCE [LARGE SCALE GENOMIC DNA]</scope>
</reference>
<dbReference type="Proteomes" id="UP000270094">
    <property type="component" value="Unassembled WGS sequence"/>
</dbReference>
<dbReference type="EMBL" id="UYYB01096689">
    <property type="protein sequence ID" value="VDM76284.1"/>
    <property type="molecule type" value="Genomic_DNA"/>
</dbReference>
<evidence type="ECO:0000313" key="3">
    <source>
        <dbReference type="Proteomes" id="UP000270094"/>
    </source>
</evidence>
<feature type="compositionally biased region" description="Basic and acidic residues" evidence="1">
    <location>
        <begin position="103"/>
        <end position="112"/>
    </location>
</feature>
<feature type="compositionally biased region" description="Acidic residues" evidence="1">
    <location>
        <begin position="71"/>
        <end position="85"/>
    </location>
</feature>
<dbReference type="AlphaFoldDB" id="A0A3P7JDV1"/>
<name>A0A3P7JDV1_STRVU</name>
<gene>
    <name evidence="2" type="ORF">SVUK_LOCUS11282</name>
</gene>
<accession>A0A3P7JDV1</accession>
<organism evidence="2 3">
    <name type="scientific">Strongylus vulgaris</name>
    <name type="common">Blood worm</name>
    <dbReference type="NCBI Taxonomy" id="40348"/>
    <lineage>
        <taxon>Eukaryota</taxon>
        <taxon>Metazoa</taxon>
        <taxon>Ecdysozoa</taxon>
        <taxon>Nematoda</taxon>
        <taxon>Chromadorea</taxon>
        <taxon>Rhabditida</taxon>
        <taxon>Rhabditina</taxon>
        <taxon>Rhabditomorpha</taxon>
        <taxon>Strongyloidea</taxon>
        <taxon>Strongylidae</taxon>
        <taxon>Strongylus</taxon>
    </lineage>
</organism>
<protein>
    <submittedName>
        <fullName evidence="2">Uncharacterized protein</fullName>
    </submittedName>
</protein>
<evidence type="ECO:0000313" key="2">
    <source>
        <dbReference type="EMBL" id="VDM76284.1"/>
    </source>
</evidence>